<dbReference type="NCBIfam" id="TIGR00682">
    <property type="entry name" value="lpxK"/>
    <property type="match status" value="1"/>
</dbReference>
<dbReference type="STRING" id="481448.Minf_1888"/>
<reference evidence="15 16" key="1">
    <citation type="journal article" date="2008" name="Biol. Direct">
        <title>Complete genome sequence of the extremely acidophilic methanotroph isolate V4, Methylacidiphilum infernorum, a representative of the bacterial phylum Verrucomicrobia.</title>
        <authorList>
            <person name="Hou S."/>
            <person name="Makarova K.S."/>
            <person name="Saw J.H."/>
            <person name="Senin P."/>
            <person name="Ly B.V."/>
            <person name="Zhou Z."/>
            <person name="Ren Y."/>
            <person name="Wang J."/>
            <person name="Galperin M.Y."/>
            <person name="Omelchenko M.V."/>
            <person name="Wolf Y.I."/>
            <person name="Yutin N."/>
            <person name="Koonin E.V."/>
            <person name="Stott M.B."/>
            <person name="Mountain B.W."/>
            <person name="Crowe M.A."/>
            <person name="Smirnova A.V."/>
            <person name="Dunfield P.F."/>
            <person name="Feng L."/>
            <person name="Wang L."/>
            <person name="Alam M."/>
        </authorList>
    </citation>
    <scope>NUCLEOTIDE SEQUENCE [LARGE SCALE GENOMIC DNA]</scope>
    <source>
        <strain evidence="16">Isolate V4</strain>
    </source>
</reference>
<dbReference type="Pfam" id="PF02606">
    <property type="entry name" value="LpxK"/>
    <property type="match status" value="1"/>
</dbReference>
<dbReference type="SUPFAM" id="SSF52540">
    <property type="entry name" value="P-loop containing nucleoside triphosphate hydrolases"/>
    <property type="match status" value="1"/>
</dbReference>
<evidence type="ECO:0000256" key="6">
    <source>
        <dbReference type="ARBA" id="ARBA00022556"/>
    </source>
</evidence>
<comment type="function">
    <text evidence="1 13">Transfers the gamma-phosphate of ATP to the 4'-position of a tetraacyldisaccharide 1-phosphate intermediate (termed DS-1-P) to form tetraacyldisaccharide 1,4'-bis-phosphate (lipid IVA).</text>
</comment>
<keyword evidence="10 13" id="KW-0067">ATP-binding</keyword>
<keyword evidence="7 13" id="KW-0808">Transferase</keyword>
<keyword evidence="6 13" id="KW-0441">Lipid A biosynthesis</keyword>
<dbReference type="GO" id="GO:0005886">
    <property type="term" value="C:plasma membrane"/>
    <property type="evidence" value="ECO:0007669"/>
    <property type="project" value="TreeGrafter"/>
</dbReference>
<dbReference type="Proteomes" id="UP000009149">
    <property type="component" value="Chromosome"/>
</dbReference>
<evidence type="ECO:0000256" key="14">
    <source>
        <dbReference type="SAM" id="Phobius"/>
    </source>
</evidence>
<evidence type="ECO:0000256" key="2">
    <source>
        <dbReference type="ARBA" id="ARBA00004870"/>
    </source>
</evidence>
<accession>B3DXZ0</accession>
<evidence type="ECO:0000256" key="8">
    <source>
        <dbReference type="ARBA" id="ARBA00022741"/>
    </source>
</evidence>
<dbReference type="HAMAP" id="MF_00409">
    <property type="entry name" value="LpxK"/>
    <property type="match status" value="1"/>
</dbReference>
<comment type="pathway">
    <text evidence="2 13">Glycolipid biosynthesis; lipid IV(A) biosynthesis; lipid IV(A) from (3R)-3-hydroxytetradecanoyl-[acyl-carrier-protein] and UDP-N-acetyl-alpha-D-glucosamine: step 6/6.</text>
</comment>
<evidence type="ECO:0000256" key="4">
    <source>
        <dbReference type="ARBA" id="ARBA00016436"/>
    </source>
</evidence>
<keyword evidence="14" id="KW-0472">Membrane</keyword>
<name>B3DXZ0_METI4</name>
<evidence type="ECO:0000256" key="9">
    <source>
        <dbReference type="ARBA" id="ARBA00022777"/>
    </source>
</evidence>
<keyword evidence="9 13" id="KW-0418">Kinase</keyword>
<dbReference type="GO" id="GO:0005524">
    <property type="term" value="F:ATP binding"/>
    <property type="evidence" value="ECO:0007669"/>
    <property type="project" value="UniProtKB-UniRule"/>
</dbReference>
<dbReference type="InterPro" id="IPR003758">
    <property type="entry name" value="LpxK"/>
</dbReference>
<dbReference type="GO" id="GO:0009029">
    <property type="term" value="F:lipid-A 4'-kinase activity"/>
    <property type="evidence" value="ECO:0007669"/>
    <property type="project" value="UniProtKB-UniRule"/>
</dbReference>
<comment type="catalytic activity">
    <reaction evidence="13">
        <text>a lipid A disaccharide + ATP = a lipid IVA + ADP + H(+)</text>
        <dbReference type="Rhea" id="RHEA:67840"/>
        <dbReference type="ChEBI" id="CHEBI:15378"/>
        <dbReference type="ChEBI" id="CHEBI:30616"/>
        <dbReference type="ChEBI" id="CHEBI:176343"/>
        <dbReference type="ChEBI" id="CHEBI:176425"/>
        <dbReference type="ChEBI" id="CHEBI:456216"/>
        <dbReference type="EC" id="2.7.1.130"/>
    </reaction>
</comment>
<dbReference type="InterPro" id="IPR027417">
    <property type="entry name" value="P-loop_NTPase"/>
</dbReference>
<dbReference type="GO" id="GO:0009245">
    <property type="term" value="P:lipid A biosynthetic process"/>
    <property type="evidence" value="ECO:0007669"/>
    <property type="project" value="UniProtKB-UniRule"/>
</dbReference>
<gene>
    <name evidence="13 15" type="primary">lpxK</name>
    <name evidence="15" type="ordered locus">Minf_1888</name>
</gene>
<keyword evidence="11 13" id="KW-0443">Lipid metabolism</keyword>
<organism evidence="15 16">
    <name type="scientific">Methylacidiphilum infernorum (isolate V4)</name>
    <name type="common">Methylokorus infernorum (strain V4)</name>
    <dbReference type="NCBI Taxonomy" id="481448"/>
    <lineage>
        <taxon>Bacteria</taxon>
        <taxon>Pseudomonadati</taxon>
        <taxon>Verrucomicrobiota</taxon>
        <taxon>Methylacidiphilae</taxon>
        <taxon>Methylacidiphilales</taxon>
        <taxon>Methylacidiphilaceae</taxon>
        <taxon>Methylacidiphilum (ex Ratnadevi et al. 2023)</taxon>
    </lineage>
</organism>
<keyword evidence="14" id="KW-1133">Transmembrane helix</keyword>
<dbReference type="EMBL" id="CP000975">
    <property type="protein sequence ID" value="ACD83942.1"/>
    <property type="molecule type" value="Genomic_DNA"/>
</dbReference>
<dbReference type="CDD" id="cd01983">
    <property type="entry name" value="SIMIBI"/>
    <property type="match status" value="1"/>
</dbReference>
<evidence type="ECO:0000313" key="16">
    <source>
        <dbReference type="Proteomes" id="UP000009149"/>
    </source>
</evidence>
<feature type="transmembrane region" description="Helical" evidence="14">
    <location>
        <begin position="32"/>
        <end position="52"/>
    </location>
</feature>
<evidence type="ECO:0000313" key="15">
    <source>
        <dbReference type="EMBL" id="ACD83942.1"/>
    </source>
</evidence>
<comment type="similarity">
    <text evidence="13">Belongs to the LpxK family.</text>
</comment>
<evidence type="ECO:0000256" key="11">
    <source>
        <dbReference type="ARBA" id="ARBA00023098"/>
    </source>
</evidence>
<dbReference type="PANTHER" id="PTHR42724:SF1">
    <property type="entry name" value="TETRAACYLDISACCHARIDE 4'-KINASE, MITOCHONDRIAL-RELATED"/>
    <property type="match status" value="1"/>
</dbReference>
<evidence type="ECO:0000256" key="7">
    <source>
        <dbReference type="ARBA" id="ARBA00022679"/>
    </source>
</evidence>
<keyword evidence="14" id="KW-0812">Transmembrane</keyword>
<dbReference type="EC" id="2.7.1.130" evidence="3 13"/>
<dbReference type="PANTHER" id="PTHR42724">
    <property type="entry name" value="TETRAACYLDISACCHARIDE 4'-KINASE"/>
    <property type="match status" value="1"/>
</dbReference>
<feature type="binding site" evidence="13">
    <location>
        <begin position="76"/>
        <end position="83"/>
    </location>
    <ligand>
        <name>ATP</name>
        <dbReference type="ChEBI" id="CHEBI:30616"/>
    </ligand>
</feature>
<evidence type="ECO:0000256" key="10">
    <source>
        <dbReference type="ARBA" id="ARBA00022840"/>
    </source>
</evidence>
<evidence type="ECO:0000256" key="5">
    <source>
        <dbReference type="ARBA" id="ARBA00022516"/>
    </source>
</evidence>
<evidence type="ECO:0000256" key="3">
    <source>
        <dbReference type="ARBA" id="ARBA00012071"/>
    </source>
</evidence>
<dbReference type="eggNOG" id="COG1663">
    <property type="taxonomic scope" value="Bacteria"/>
</dbReference>
<keyword evidence="8 13" id="KW-0547">Nucleotide-binding</keyword>
<keyword evidence="5 13" id="KW-0444">Lipid biosynthesis</keyword>
<dbReference type="AlphaFoldDB" id="B3DXZ0"/>
<sequence length="425" mass="49046">MLLFSMARWIDKLEQFAVDVILERRYGKRATVFRWFLSFLSLIYNPLVRLRVWLYKKRLLRSYELGCLVISVGNLTVGGTGKTPLVEKLAKELSAAGRKVAILSRGYKSVPPPLGHRLMAKLKGSKEFNPRVVSDGEKIYLSPLHSGDEPYMLAKNLKGVAVITGKNRVQSGLWAIKNMNIDILILDDGFQYLPLKERLDIVLIDREFPFGNRHLLPRGMLREPKDHLKRADLLFITKCDGSNLSPLKEELRKFNNHAPIIECVHKPQYLFHIVTRKKEPLDYLKGLKVAAISGIAQPESFEKGLKKLGAEVVYSKYFADHHWFSEQEIIRFMERSKARNAKAAITTEKDAVRIPTTQYFILPFYFLRVEIEMLNGKETFQSILFESISPGRKYRIVYSRKRERSDRMTNSPTFAERCEKTSQGF</sequence>
<protein>
    <recommendedName>
        <fullName evidence="4 13">Tetraacyldisaccharide 4'-kinase</fullName>
        <ecNumber evidence="3 13">2.7.1.130</ecNumber>
    </recommendedName>
    <alternativeName>
        <fullName evidence="12 13">Lipid A 4'-kinase</fullName>
    </alternativeName>
</protein>
<evidence type="ECO:0000256" key="13">
    <source>
        <dbReference type="HAMAP-Rule" id="MF_00409"/>
    </source>
</evidence>
<dbReference type="UniPathway" id="UPA00359">
    <property type="reaction ID" value="UER00482"/>
</dbReference>
<dbReference type="HOGENOM" id="CLU_038816_6_0_0"/>
<proteinExistence type="inferred from homology"/>
<evidence type="ECO:0000256" key="12">
    <source>
        <dbReference type="ARBA" id="ARBA00029757"/>
    </source>
</evidence>
<dbReference type="GO" id="GO:0009244">
    <property type="term" value="P:lipopolysaccharide core region biosynthetic process"/>
    <property type="evidence" value="ECO:0007669"/>
    <property type="project" value="TreeGrafter"/>
</dbReference>
<evidence type="ECO:0000256" key="1">
    <source>
        <dbReference type="ARBA" id="ARBA00002274"/>
    </source>
</evidence>
<dbReference type="KEGG" id="min:Minf_1888"/>